<evidence type="ECO:0000256" key="3">
    <source>
        <dbReference type="ARBA" id="ARBA00003697"/>
    </source>
</evidence>
<evidence type="ECO:0008006" key="15">
    <source>
        <dbReference type="Google" id="ProtNLM"/>
    </source>
</evidence>
<dbReference type="Gene3D" id="2.40.100.10">
    <property type="entry name" value="Cyclophilin-like"/>
    <property type="match status" value="1"/>
</dbReference>
<evidence type="ECO:0000259" key="13">
    <source>
        <dbReference type="PROSITE" id="PS51698"/>
    </source>
</evidence>
<dbReference type="CDD" id="cd01923">
    <property type="entry name" value="cyclophilin_RING"/>
    <property type="match status" value="1"/>
</dbReference>
<evidence type="ECO:0000256" key="4">
    <source>
        <dbReference type="ARBA" id="ARBA00004123"/>
    </source>
</evidence>
<evidence type="ECO:0000259" key="12">
    <source>
        <dbReference type="PROSITE" id="PS50072"/>
    </source>
</evidence>
<dbReference type="FunFam" id="2.40.100.10:FF:000014">
    <property type="entry name" value="Peptidyl-prolyl cis-trans isomerase cyp65"/>
    <property type="match status" value="1"/>
</dbReference>
<dbReference type="Pfam" id="PF04641">
    <property type="entry name" value="Rtf2"/>
    <property type="match status" value="1"/>
</dbReference>
<feature type="region of interest" description="Disordered" evidence="11">
    <location>
        <begin position="454"/>
        <end position="479"/>
    </location>
</feature>
<reference evidence="14" key="1">
    <citation type="submission" date="2021-01" db="EMBL/GenBank/DDBJ databases">
        <authorList>
            <person name="Corre E."/>
            <person name="Pelletier E."/>
            <person name="Niang G."/>
            <person name="Scheremetjew M."/>
            <person name="Finn R."/>
            <person name="Kale V."/>
            <person name="Holt S."/>
            <person name="Cochrane G."/>
            <person name="Meng A."/>
            <person name="Brown T."/>
            <person name="Cohen L."/>
        </authorList>
    </citation>
    <scope>NUCLEOTIDE SEQUENCE</scope>
    <source>
        <strain evidence="14">RCC1130</strain>
    </source>
</reference>
<dbReference type="SMART" id="SM00504">
    <property type="entry name" value="Ubox"/>
    <property type="match status" value="1"/>
</dbReference>
<organism evidence="14">
    <name type="scientific">Calcidiscus leptoporus</name>
    <dbReference type="NCBI Taxonomy" id="127549"/>
    <lineage>
        <taxon>Eukaryota</taxon>
        <taxon>Haptista</taxon>
        <taxon>Haptophyta</taxon>
        <taxon>Prymnesiophyceae</taxon>
        <taxon>Coccolithales</taxon>
        <taxon>Calcidiscaceae</taxon>
        <taxon>Calcidiscus</taxon>
    </lineage>
</organism>
<accession>A0A7S0J1I2</accession>
<dbReference type="PROSITE" id="PS50072">
    <property type="entry name" value="CSA_PPIASE_2"/>
    <property type="match status" value="1"/>
</dbReference>
<dbReference type="Gene3D" id="3.30.40.10">
    <property type="entry name" value="Zinc/RING finger domain, C3HC4 (zinc finger)"/>
    <property type="match status" value="1"/>
</dbReference>
<dbReference type="PRINTS" id="PR00153">
    <property type="entry name" value="CSAPPISMRASE"/>
</dbReference>
<keyword evidence="7" id="KW-0833">Ubl conjugation pathway</keyword>
<evidence type="ECO:0000256" key="11">
    <source>
        <dbReference type="SAM" id="MobiDB-lite"/>
    </source>
</evidence>
<proteinExistence type="inferred from homology"/>
<dbReference type="AlphaFoldDB" id="A0A7S0J1I2"/>
<sequence>MGKKQHSKDQLYITQTEWKNDWGGAKAGGHLPYKLLPFDCCAISFRPFEGTPMCTADGIIFDLLNIVPYLKKFRKHPVTGAALAASDLTKLHFHRNGEGQFHCPVLFKVFNQHTHIVAVKPTGNVFSYEAIKQLNLKTGNMHDLLDNTLFAKADLITIQDPSDGTRREIERFSHVKENLSAAVAAKTDGVRHNDATSRILSKLNKETALSKSAAGDAKPAGGGGSKAAASSSKGATSKLAPRWLQTTGKHSAGFTSTAVTPVTVNEIAALSDEEAARQRYAFLKAKKQKGYAQLQTTHGNLNLELHVDVVPMTCENFVQLCERGYYRGVGFHRLLRNFMVQGGDPTATGSGGESAWGKPFADEVSSKLKHHGRGVLSMANSGPNTNGSQFFITFKSAAHLDGKHSVFGRVVGGFDTLAKIEKVPTDETDKPTEPIAIVGVNILVNPFESVEDEMAEAHARASDPAAAQAADEAKQMAEDSQAWYNVPTARPQAHRSGIGKYIPQQPWEAAAAASPAAAAASVCESSAACESSTSAAVGEVALPPLKKAKHKGGAAFGDFSGW</sequence>
<dbReference type="InterPro" id="IPR003613">
    <property type="entry name" value="Ubox_domain"/>
</dbReference>
<dbReference type="FunFam" id="3.30.40.10:FF:000079">
    <property type="entry name" value="Peptidyl-prolyl cis-trans isomerase 2"/>
    <property type="match status" value="1"/>
</dbReference>
<dbReference type="InterPro" id="IPR044666">
    <property type="entry name" value="Cyclophilin_A-like"/>
</dbReference>
<dbReference type="GO" id="GO:0000209">
    <property type="term" value="P:protein polyubiquitination"/>
    <property type="evidence" value="ECO:0007669"/>
    <property type="project" value="TreeGrafter"/>
</dbReference>
<evidence type="ECO:0000256" key="6">
    <source>
        <dbReference type="ARBA" id="ARBA00022679"/>
    </source>
</evidence>
<dbReference type="GO" id="GO:0006457">
    <property type="term" value="P:protein folding"/>
    <property type="evidence" value="ECO:0007669"/>
    <property type="project" value="InterPro"/>
</dbReference>
<evidence type="ECO:0000256" key="7">
    <source>
        <dbReference type="ARBA" id="ARBA00022786"/>
    </source>
</evidence>
<protein>
    <recommendedName>
        <fullName evidence="15">RING-type E3 ubiquitin transferase</fullName>
    </recommendedName>
</protein>
<keyword evidence="6" id="KW-0808">Transferase</keyword>
<feature type="compositionally biased region" description="Low complexity" evidence="11">
    <location>
        <begin position="210"/>
        <end position="219"/>
    </location>
</feature>
<feature type="domain" description="PPIase cyclophilin-type" evidence="12">
    <location>
        <begin position="299"/>
        <end position="442"/>
    </location>
</feature>
<dbReference type="InterPro" id="IPR002130">
    <property type="entry name" value="Cyclophilin-type_PPIase_dom"/>
</dbReference>
<dbReference type="CDD" id="cd16663">
    <property type="entry name" value="RING-Ubox_PPIL2"/>
    <property type="match status" value="1"/>
</dbReference>
<dbReference type="PANTHER" id="PTHR45625:SF1">
    <property type="entry name" value="RING-TYPE E3 UBIQUITIN-PROTEIN LIGASE PPIL2"/>
    <property type="match status" value="1"/>
</dbReference>
<dbReference type="GO" id="GO:0061630">
    <property type="term" value="F:ubiquitin protein ligase activity"/>
    <property type="evidence" value="ECO:0007669"/>
    <property type="project" value="UniProtKB-EC"/>
</dbReference>
<evidence type="ECO:0000256" key="5">
    <source>
        <dbReference type="ARBA" id="ARBA00007930"/>
    </source>
</evidence>
<dbReference type="PROSITE" id="PS00170">
    <property type="entry name" value="CSA_PPIASE_1"/>
    <property type="match status" value="1"/>
</dbReference>
<gene>
    <name evidence="14" type="ORF">CLEP1334_LOCUS13351</name>
</gene>
<dbReference type="InterPro" id="IPR020892">
    <property type="entry name" value="Cyclophilin-type_PPIase_CS"/>
</dbReference>
<dbReference type="PANTHER" id="PTHR45625">
    <property type="entry name" value="PEPTIDYL-PROLYL CIS-TRANS ISOMERASE-RELATED"/>
    <property type="match status" value="1"/>
</dbReference>
<dbReference type="GO" id="GO:0003755">
    <property type="term" value="F:peptidyl-prolyl cis-trans isomerase activity"/>
    <property type="evidence" value="ECO:0007669"/>
    <property type="project" value="UniProtKB-KW"/>
</dbReference>
<dbReference type="GO" id="GO:0071013">
    <property type="term" value="C:catalytic step 2 spliceosome"/>
    <property type="evidence" value="ECO:0007669"/>
    <property type="project" value="TreeGrafter"/>
</dbReference>
<comment type="catalytic activity">
    <reaction evidence="1">
        <text>S-ubiquitinyl-[E2 ubiquitin-conjugating enzyme]-L-cysteine + [acceptor protein]-L-lysine = [E2 ubiquitin-conjugating enzyme]-L-cysteine + N(6)-ubiquitinyl-[acceptor protein]-L-lysine.</text>
        <dbReference type="EC" id="2.3.2.27"/>
    </reaction>
</comment>
<comment type="catalytic activity">
    <reaction evidence="2">
        <text>[protein]-peptidylproline (omega=180) = [protein]-peptidylproline (omega=0)</text>
        <dbReference type="Rhea" id="RHEA:16237"/>
        <dbReference type="Rhea" id="RHEA-COMP:10747"/>
        <dbReference type="Rhea" id="RHEA-COMP:10748"/>
        <dbReference type="ChEBI" id="CHEBI:83833"/>
        <dbReference type="ChEBI" id="CHEBI:83834"/>
        <dbReference type="EC" id="5.2.1.8"/>
    </reaction>
</comment>
<evidence type="ECO:0000256" key="1">
    <source>
        <dbReference type="ARBA" id="ARBA00000900"/>
    </source>
</evidence>
<keyword evidence="8" id="KW-0697">Rotamase</keyword>
<dbReference type="InterPro" id="IPR026951">
    <property type="entry name" value="PPIL2_U-box_dom"/>
</dbReference>
<dbReference type="Pfam" id="PF00160">
    <property type="entry name" value="Pro_isomerase"/>
    <property type="match status" value="1"/>
</dbReference>
<comment type="similarity">
    <text evidence="5">Belongs to the cyclophilin-type PPIase family. PPIL2 subfamily.</text>
</comment>
<keyword evidence="9" id="KW-0413">Isomerase</keyword>
<dbReference type="EMBL" id="HBER01026522">
    <property type="protein sequence ID" value="CAD8538069.1"/>
    <property type="molecule type" value="Transcribed_RNA"/>
</dbReference>
<comment type="function">
    <text evidence="3">May catalyze the cis-trans isomerization of proline imidic peptide bonds in oligopeptides thereby assisting the folding of proteins. May also function as a chaperone, playing a role in intracellular transport of proteins. May also have a protein ubiquitin ligase activity acting as an E3 ubiquitin protein ligase or as a ubiquitin-ubiquitin ligase promoting elongation of ubiquitin chains on proteins.</text>
</comment>
<evidence type="ECO:0000256" key="9">
    <source>
        <dbReference type="ARBA" id="ARBA00023235"/>
    </source>
</evidence>
<evidence type="ECO:0000256" key="8">
    <source>
        <dbReference type="ARBA" id="ARBA00023110"/>
    </source>
</evidence>
<feature type="region of interest" description="Disordered" evidence="11">
    <location>
        <begin position="210"/>
        <end position="238"/>
    </location>
</feature>
<comment type="subcellular location">
    <subcellularLocation>
        <location evidence="4">Nucleus</location>
    </subcellularLocation>
</comment>
<feature type="compositionally biased region" description="Low complexity" evidence="11">
    <location>
        <begin position="226"/>
        <end position="238"/>
    </location>
</feature>
<name>A0A7S0J1I2_9EUKA</name>
<dbReference type="SUPFAM" id="SSF57850">
    <property type="entry name" value="RING/U-box"/>
    <property type="match status" value="1"/>
</dbReference>
<feature type="domain" description="U-box" evidence="13">
    <location>
        <begin position="34"/>
        <end position="108"/>
    </location>
</feature>
<evidence type="ECO:0000256" key="10">
    <source>
        <dbReference type="ARBA" id="ARBA00023242"/>
    </source>
</evidence>
<dbReference type="PROSITE" id="PS51698">
    <property type="entry name" value="U_BOX"/>
    <property type="match status" value="1"/>
</dbReference>
<dbReference type="InterPro" id="IPR013083">
    <property type="entry name" value="Znf_RING/FYVE/PHD"/>
</dbReference>
<evidence type="ECO:0000256" key="2">
    <source>
        <dbReference type="ARBA" id="ARBA00000971"/>
    </source>
</evidence>
<evidence type="ECO:0000313" key="14">
    <source>
        <dbReference type="EMBL" id="CAD8538069.1"/>
    </source>
</evidence>
<dbReference type="SUPFAM" id="SSF50891">
    <property type="entry name" value="Cyclophilin-like"/>
    <property type="match status" value="1"/>
</dbReference>
<dbReference type="InterPro" id="IPR029000">
    <property type="entry name" value="Cyclophilin-like_dom_sf"/>
</dbReference>
<keyword evidence="10" id="KW-0539">Nucleus</keyword>